<dbReference type="Proteomes" id="UP000770889">
    <property type="component" value="Unassembled WGS sequence"/>
</dbReference>
<evidence type="ECO:0000259" key="2">
    <source>
        <dbReference type="Pfam" id="PF14267"/>
    </source>
</evidence>
<protein>
    <submittedName>
        <fullName evidence="3">GIY-YIG nuclease family protein</fullName>
    </submittedName>
</protein>
<feature type="region of interest" description="Disordered" evidence="1">
    <location>
        <begin position="251"/>
        <end position="273"/>
    </location>
</feature>
<accession>A0A944MAI3</accession>
<dbReference type="CDD" id="cd10447">
    <property type="entry name" value="GIY-YIG_unchar_2"/>
    <property type="match status" value="1"/>
</dbReference>
<gene>
    <name evidence="3" type="ORF">KME65_15345</name>
</gene>
<feature type="domain" description="DUF4357" evidence="2">
    <location>
        <begin position="212"/>
        <end position="265"/>
    </location>
</feature>
<reference evidence="3 4" key="1">
    <citation type="submission" date="2021-05" db="EMBL/GenBank/DDBJ databases">
        <title>Genetic and Functional Diversity in Clade A Lucinid endosymbionts from the Bahamas.</title>
        <authorList>
            <person name="Giani N.M."/>
            <person name="Engel A.S."/>
            <person name="Campbell B.J."/>
        </authorList>
    </citation>
    <scope>NUCLEOTIDE SEQUENCE [LARGE SCALE GENOMIC DNA]</scope>
    <source>
        <strain evidence="3">LUC16012Gg_MoonRockCtena</strain>
    </source>
</reference>
<proteinExistence type="predicted"/>
<evidence type="ECO:0000313" key="4">
    <source>
        <dbReference type="Proteomes" id="UP000770889"/>
    </source>
</evidence>
<evidence type="ECO:0000313" key="3">
    <source>
        <dbReference type="EMBL" id="MBT2990329.1"/>
    </source>
</evidence>
<dbReference type="Pfam" id="PF14267">
    <property type="entry name" value="DUF4357"/>
    <property type="match status" value="1"/>
</dbReference>
<organism evidence="3 4">
    <name type="scientific">Candidatus Thiodiazotropha taylori</name>
    <dbReference type="NCBI Taxonomy" id="2792791"/>
    <lineage>
        <taxon>Bacteria</taxon>
        <taxon>Pseudomonadati</taxon>
        <taxon>Pseudomonadota</taxon>
        <taxon>Gammaproteobacteria</taxon>
        <taxon>Chromatiales</taxon>
        <taxon>Sedimenticolaceae</taxon>
        <taxon>Candidatus Thiodiazotropha</taxon>
    </lineage>
</organism>
<evidence type="ECO:0000256" key="1">
    <source>
        <dbReference type="SAM" id="MobiDB-lite"/>
    </source>
</evidence>
<dbReference type="EMBL" id="JAHHGM010000016">
    <property type="protein sequence ID" value="MBT2990329.1"/>
    <property type="molecule type" value="Genomic_DNA"/>
</dbReference>
<name>A0A944MAI3_9GAMM</name>
<feature type="compositionally biased region" description="Basic and acidic residues" evidence="1">
    <location>
        <begin position="258"/>
        <end position="273"/>
    </location>
</feature>
<dbReference type="InterPro" id="IPR025579">
    <property type="entry name" value="DUF4357"/>
</dbReference>
<sequence>MKLFLAKGSPSSLRTGEISNWTGKAISAPRTELYDFLKREETKGPGIYFLSGTDPESGEPALYIGEAETVAARIKNHAEKDFWVNVTAFVSKDENLTKAHIRYLEGTLIDIAGKKSGFVLLNSTSSGAKLPESDAAEMDIFLDKVFQLLPVLGITHFRDLVEKPSTQKEHLYCTIKGLKAKGKRTSNGFLVFKGSKGVPDPRPSATKMKGKRNKLLSAGVLAENGDFIEFIKNYEFTSPSAAASMIRGGASNGLTSWKDAKGKSLKQIEESET</sequence>
<dbReference type="AlphaFoldDB" id="A0A944MAI3"/>
<comment type="caution">
    <text evidence="3">The sequence shown here is derived from an EMBL/GenBank/DDBJ whole genome shotgun (WGS) entry which is preliminary data.</text>
</comment>